<feature type="domain" description="Tc1-like transposase DDE" evidence="1">
    <location>
        <begin position="4"/>
        <end position="80"/>
    </location>
</feature>
<dbReference type="Gene3D" id="3.30.420.10">
    <property type="entry name" value="Ribonuclease H-like superfamily/Ribonuclease H"/>
    <property type="match status" value="1"/>
</dbReference>
<comment type="caution">
    <text evidence="2">The sequence shown here is derived from an EMBL/GenBank/DDBJ whole genome shotgun (WGS) entry which is preliminary data.</text>
</comment>
<feature type="non-terminal residue" evidence="2">
    <location>
        <position position="1"/>
    </location>
</feature>
<name>A0A5J4PAW9_9ZZZZ</name>
<dbReference type="GO" id="GO:0003676">
    <property type="term" value="F:nucleic acid binding"/>
    <property type="evidence" value="ECO:0007669"/>
    <property type="project" value="InterPro"/>
</dbReference>
<evidence type="ECO:0000313" key="2">
    <source>
        <dbReference type="EMBL" id="KAA6306432.1"/>
    </source>
</evidence>
<dbReference type="EMBL" id="SNRY01009915">
    <property type="protein sequence ID" value="KAA6306432.1"/>
    <property type="molecule type" value="Genomic_DNA"/>
</dbReference>
<dbReference type="AlphaFoldDB" id="A0A5J4PAW9"/>
<evidence type="ECO:0000259" key="1">
    <source>
        <dbReference type="Pfam" id="PF13358"/>
    </source>
</evidence>
<protein>
    <recommendedName>
        <fullName evidence="1">Tc1-like transposase DDE domain-containing protein</fullName>
    </recommendedName>
</protein>
<sequence>VVDKGNTRTFFSLLFKVAERHKRQKVYMVLDNVRFHHAKRLKPVLERYSYRMELVFLPPCSPGLNPIERVWWLMRKRVTQTGGLKPWEKEWMNLKDGVKQYRHYKLKRFVI</sequence>
<organism evidence="2">
    <name type="scientific">termite gut metagenome</name>
    <dbReference type="NCBI Taxonomy" id="433724"/>
    <lineage>
        <taxon>unclassified sequences</taxon>
        <taxon>metagenomes</taxon>
        <taxon>organismal metagenomes</taxon>
    </lineage>
</organism>
<accession>A0A5J4PAW9</accession>
<dbReference type="InterPro" id="IPR038717">
    <property type="entry name" value="Tc1-like_DDE_dom"/>
</dbReference>
<gene>
    <name evidence="2" type="ORF">EZS27_041911</name>
</gene>
<dbReference type="InterPro" id="IPR036397">
    <property type="entry name" value="RNaseH_sf"/>
</dbReference>
<proteinExistence type="predicted"/>
<reference evidence="2" key="1">
    <citation type="submission" date="2019-03" db="EMBL/GenBank/DDBJ databases">
        <title>Single cell metagenomics reveals metabolic interactions within the superorganism composed of flagellate Streblomastix strix and complex community of Bacteroidetes bacteria on its surface.</title>
        <authorList>
            <person name="Treitli S.C."/>
            <person name="Kolisko M."/>
            <person name="Husnik F."/>
            <person name="Keeling P."/>
            <person name="Hampl V."/>
        </authorList>
    </citation>
    <scope>NUCLEOTIDE SEQUENCE</scope>
    <source>
        <strain evidence="2">STM</strain>
    </source>
</reference>
<dbReference type="Pfam" id="PF13358">
    <property type="entry name" value="DDE_3"/>
    <property type="match status" value="1"/>
</dbReference>